<proteinExistence type="inferred from homology"/>
<dbReference type="Pfam" id="PF02369">
    <property type="entry name" value="Big_1"/>
    <property type="match status" value="6"/>
</dbReference>
<sequence length="2219" mass="222381">MPTRLSLALLLLSLAAACIDGHPPINVGELKPVPDAARSTVEVVPATGIPADGVSTARVLITVRDRSGKVLQGQTVAFTATGSDNLLVLPPATDALGVAEGSLASTRAETKVLTVTAGTGSEQVTLAQRPEVTFVPGNAGLSFLTQPPASSAAGALLSPPVQVRVEDSSGNPPLEPVEVTLVLEPVSSGAVLDGTAVQQTGGGTAAFSNLEVRKAGTGYRLRANAPGYAPALSEPFDIVAGTVDPSKTTVVVEPSKTLVVADGEDFTSITLTARDTFGNPVAGQTIGFSVTGTLNVLSPTGGVTGADGTFTTELRSTKAEQKTVEAVLAGTVLPPHPAVTFIPGPPARLVFLTEPPATTAVGLPLTPAVQVQVFDAHGNAVQTSGQEVTLTLVAANGATLLGTPVRTTATGVATFNDLSIQQPGVGYQLNANAGSLPQAQSEPFDIVTSVPSIEKTTVEVSKSPVVADGGDFTVITVTVRDAFGNPLGGQPVGVAVTGTQNTLSSEEGTTGANGRFVAKLSSTKAELKAVTAKLGAMVLPPRPEALFIPGPPAQLVFATQPPDTTPVGQPLTPAVRVQVFDAHGNPVPSDTLAVTLTLVASNGATLQGTPVRTTAAGVATFNDLSIQQPGLGYLLSASAGSLPVVQSEPFDIVTLAPSLDKTTVEVSKSPVVADDVDSTTLTVTAKDAFGNPVAGQAVGLSVSGTNNTLSSVGGTTGADGRFTATLRSTRAEGKQVQATLNGAEVAQRPQVVFIAGPAQKLVFVTQPPPSVAAGAPLGTEVQVRDAHDNVVTEVSVPVAMGLEVSNGATLQGTTSQVSSGGLASFGDLNLQQVGVGYKLRATSSGLVPAVSEPFTVTAGVPVVITSSLTITPSTPIPADNTTQATLLVKVRDAYGNAVVGAPVSLTVSGLGNTLDTSSGTSNLAGEFIARLKSTHAEVKSVQAQVGSLALDPKDVTFAPGPVFLVSLTAVPTELEADGVAQTFLTATAEDAFGNRIPGLAMEFSASGTQNTFTVPSGTTNGDGQLLSQLSSITSGVKTVSATAEGKVGSVVITFLRPGAQVTNPHLPVNPAEGCVTVQYTVSQPQSARATLLIEYESEGVFKRVTQAASLTGSGLQGVATSPTGITHSFLWNSTADLPYFDAQTRLRFTAQVSGALPSSVILEGVQLRNGLRFEPPGMVPAGPNAQRMARADLEGDGRMDLVVGSATSSELQVLKGNGQGAFAAPTAVSLGAGESAVALLVTDLNHDGKPDALVASSTKKVFALYGLSGSLGTPVLVATLSGVARALAVGDFNRDGWLDWAAATGAGTVETALATGTGYGTPSVSTVGGAPAALAAADFNRDDRLDLVFADPAGDVQVMLGMGTGTFGAPTPLGVGAGTVALAVAELNRDGQLDVVAARGTQGLVSVARGNGDGTFFVLPPVNTGGTPSDVAVADLDGNGHPDVMVAGVGNAVLVLKGRGDGSLSPTPVSAPAGGASAAVVALDADLSGRLDVVAALGSGGISVLLNTRADRCEGLVDAALHLAVSAKPSASITPDLDGDGRPDLVIASETNSTLDVARGLGNGTFTAFTSVPIGTGATNPQGLASGDFNGDGRVDLVTANLNTGNVSLLLDNGAGGYTPSTLSSGSSPRGVAAADIDQDGHLDIVAVNSGASNVRVFYGNGDGTFGESKTHTTGSTPYAVVVVDLNGDGRPDIATANSGASTVTSLRNDGGRVFASLGNIQVRPGPRSLATADFNRDNKPDLIVGNYSDDSVSVLLGQGNGTFSAAINTSANVNNKEFRQPRGVVVGDFNLDGWPDVAVGSNLGPSIAILLGRPLDGTGVYSPFAISGNLAVGTGVGSLTGADLDGDGRQDLVATLSTFNRAAVIRGSGSPVTGVRGFAVLDTTGVANARGAQVADINRDGKLDLLVANGGAVSMSLLLNDGTGNFPALRKHPAASNPYTVAVGDVNRDGKPDMLVANFASGNITIHLGNGTGGVESSSTRTSSSPRSLALVDLDLDGDQDMVVGGNSVSVYLNDGSGTFVNGLSPPAAGVPRASVAADFNQDGKVDVAFASNSTAISVSVLLGNGTGSFAGSVKTVNLGVYCYDVAAGDVDRDGKLDLAAACAPSGTGVNVNVRILKGQGDGNFTLLTTLSLPSDSPIDGLALADLDGDGRLDVAATATTTASMVVWRGNGAGGFGSPVSWATVTGGQSLAVGDFNGDGLMDAFTGGDTQAGVLLSR</sequence>
<accession>E3FWA8</accession>
<dbReference type="Gene3D" id="2.60.40.10">
    <property type="entry name" value="Immunoglobulins"/>
    <property type="match status" value="7"/>
</dbReference>
<protein>
    <submittedName>
        <fullName evidence="5">Invasin/intimin cell-adhesion domain protein</fullName>
    </submittedName>
</protein>
<evidence type="ECO:0000256" key="3">
    <source>
        <dbReference type="SAM" id="SignalP"/>
    </source>
</evidence>
<feature type="chain" id="PRO_5003169797" evidence="3">
    <location>
        <begin position="18"/>
        <end position="2219"/>
    </location>
</feature>
<evidence type="ECO:0000256" key="1">
    <source>
        <dbReference type="ARBA" id="ARBA00010116"/>
    </source>
</evidence>
<evidence type="ECO:0000256" key="2">
    <source>
        <dbReference type="ARBA" id="ARBA00022729"/>
    </source>
</evidence>
<feature type="signal peptide" evidence="3">
    <location>
        <begin position="1"/>
        <end position="17"/>
    </location>
</feature>
<dbReference type="eggNOG" id="COG3391">
    <property type="taxonomic scope" value="Bacteria"/>
</dbReference>
<dbReference type="InterPro" id="IPR013517">
    <property type="entry name" value="FG-GAP"/>
</dbReference>
<dbReference type="eggNOG" id="COG4412">
    <property type="taxonomic scope" value="Bacteria"/>
</dbReference>
<dbReference type="STRING" id="378806.STAUR_8259"/>
<dbReference type="RefSeq" id="WP_013378273.1">
    <property type="nucleotide sequence ID" value="NC_014623.1"/>
</dbReference>
<organism evidence="5 6">
    <name type="scientific">Stigmatella aurantiaca (strain DW4/3-1)</name>
    <dbReference type="NCBI Taxonomy" id="378806"/>
    <lineage>
        <taxon>Bacteria</taxon>
        <taxon>Pseudomonadati</taxon>
        <taxon>Myxococcota</taxon>
        <taxon>Myxococcia</taxon>
        <taxon>Myxococcales</taxon>
        <taxon>Cystobacterineae</taxon>
        <taxon>Archangiaceae</taxon>
        <taxon>Stigmatella</taxon>
    </lineage>
</organism>
<evidence type="ECO:0000313" key="6">
    <source>
        <dbReference type="Proteomes" id="UP000001351"/>
    </source>
</evidence>
<dbReference type="InterPro" id="IPR013783">
    <property type="entry name" value="Ig-like_fold"/>
</dbReference>
<comment type="similarity">
    <text evidence="1">Belongs to the intimin/invasin family.</text>
</comment>
<dbReference type="PANTHER" id="PTHR46580">
    <property type="entry name" value="SENSOR KINASE-RELATED"/>
    <property type="match status" value="1"/>
</dbReference>
<reference evidence="5 6" key="1">
    <citation type="journal article" date="2011" name="Mol. Biol. Evol.">
        <title>Comparative genomic analysis of fruiting body formation in Myxococcales.</title>
        <authorList>
            <person name="Huntley S."/>
            <person name="Hamann N."/>
            <person name="Wegener-Feldbrugge S."/>
            <person name="Treuner-Lange A."/>
            <person name="Kube M."/>
            <person name="Reinhardt R."/>
            <person name="Klages S."/>
            <person name="Muller R."/>
            <person name="Ronning C.M."/>
            <person name="Nierman W.C."/>
            <person name="Sogaard-Andersen L."/>
        </authorList>
    </citation>
    <scope>NUCLEOTIDE SEQUENCE [LARGE SCALE GENOMIC DNA]</scope>
    <source>
        <strain evidence="5 6">DW4/3-1</strain>
    </source>
</reference>
<dbReference type="SUPFAM" id="SSF49373">
    <property type="entry name" value="Invasin/intimin cell-adhesion fragments"/>
    <property type="match status" value="6"/>
</dbReference>
<dbReference type="InterPro" id="IPR008964">
    <property type="entry name" value="Invasin/intimin_cell_adhesion"/>
</dbReference>
<dbReference type="InterPro" id="IPR003344">
    <property type="entry name" value="Big_1_dom"/>
</dbReference>
<evidence type="ECO:0000259" key="4">
    <source>
        <dbReference type="PROSITE" id="PS51127"/>
    </source>
</evidence>
<dbReference type="Gene3D" id="2.130.10.130">
    <property type="entry name" value="Integrin alpha, N-terminal"/>
    <property type="match status" value="6"/>
</dbReference>
<keyword evidence="6" id="KW-1185">Reference proteome</keyword>
<dbReference type="Pfam" id="PF13517">
    <property type="entry name" value="FG-GAP_3"/>
    <property type="match status" value="9"/>
</dbReference>
<dbReference type="HOGENOM" id="CLU_231013_0_0_7"/>
<feature type="domain" description="Big-1" evidence="4">
    <location>
        <begin position="39"/>
        <end position="135"/>
    </location>
</feature>
<feature type="domain" description="Big-1" evidence="4">
    <location>
        <begin position="455"/>
        <end position="548"/>
    </location>
</feature>
<dbReference type="OrthoDB" id="5487371at2"/>
<keyword evidence="2 3" id="KW-0732">Signal</keyword>
<dbReference type="Proteomes" id="UP000001351">
    <property type="component" value="Chromosome"/>
</dbReference>
<evidence type="ECO:0000313" key="5">
    <source>
        <dbReference type="EMBL" id="ADO76014.1"/>
    </source>
</evidence>
<name>E3FWA8_STIAD</name>
<dbReference type="PROSITE" id="PS51257">
    <property type="entry name" value="PROKAR_LIPOPROTEIN"/>
    <property type="match status" value="1"/>
</dbReference>
<dbReference type="EMBL" id="CP002271">
    <property type="protein sequence ID" value="ADO76014.1"/>
    <property type="molecule type" value="Genomic_DNA"/>
</dbReference>
<dbReference type="PROSITE" id="PS51127">
    <property type="entry name" value="BIG1"/>
    <property type="match status" value="6"/>
</dbReference>
<dbReference type="SUPFAM" id="SSF69318">
    <property type="entry name" value="Integrin alpha N-terminal domain"/>
    <property type="match status" value="3"/>
</dbReference>
<gene>
    <name evidence="5" type="ordered locus">STAUR_8259</name>
</gene>
<dbReference type="PANTHER" id="PTHR46580:SF4">
    <property type="entry name" value="ATP_GTP-BINDING PROTEIN"/>
    <property type="match status" value="1"/>
</dbReference>
<dbReference type="KEGG" id="sur:STAUR_8259"/>
<dbReference type="InterPro" id="IPR028994">
    <property type="entry name" value="Integrin_alpha_N"/>
</dbReference>
<dbReference type="SMART" id="SM00634">
    <property type="entry name" value="BID_1"/>
    <property type="match status" value="6"/>
</dbReference>
<feature type="domain" description="Big-1" evidence="4">
    <location>
        <begin position="661"/>
        <end position="754"/>
    </location>
</feature>
<feature type="domain" description="Big-1" evidence="4">
    <location>
        <begin position="866"/>
        <end position="958"/>
    </location>
</feature>
<feature type="domain" description="Big-1" evidence="4">
    <location>
        <begin position="249"/>
        <end position="342"/>
    </location>
</feature>
<feature type="domain" description="Big-1" evidence="4">
    <location>
        <begin position="964"/>
        <end position="1055"/>
    </location>
</feature>